<dbReference type="OrthoDB" id="8902439at2759"/>
<dbReference type="InterPro" id="IPR013783">
    <property type="entry name" value="Ig-like_fold"/>
</dbReference>
<evidence type="ECO:0000313" key="8">
    <source>
        <dbReference type="Proteomes" id="UP000261540"/>
    </source>
</evidence>
<dbReference type="InterPro" id="IPR036179">
    <property type="entry name" value="Ig-like_dom_sf"/>
</dbReference>
<dbReference type="Gene3D" id="2.60.40.10">
    <property type="entry name" value="Immunoglobulins"/>
    <property type="match status" value="2"/>
</dbReference>
<dbReference type="InterPro" id="IPR013106">
    <property type="entry name" value="Ig_V-set"/>
</dbReference>
<evidence type="ECO:0000256" key="3">
    <source>
        <dbReference type="ARBA" id="ARBA00023136"/>
    </source>
</evidence>
<dbReference type="KEGG" id="pki:111855694"/>
<evidence type="ECO:0000313" key="7">
    <source>
        <dbReference type="Ensembl" id="ENSPKIP00000029951.1"/>
    </source>
</evidence>
<reference evidence="7" key="2">
    <citation type="submission" date="2025-09" db="UniProtKB">
        <authorList>
            <consortium name="Ensembl"/>
        </authorList>
    </citation>
    <scope>IDENTIFICATION</scope>
</reference>
<keyword evidence="4" id="KW-1133">Transmembrane helix</keyword>
<dbReference type="PANTHER" id="PTHR11860:SF96">
    <property type="match status" value="1"/>
</dbReference>
<dbReference type="GO" id="GO:0005886">
    <property type="term" value="C:plasma membrane"/>
    <property type="evidence" value="ECO:0007669"/>
    <property type="project" value="TreeGrafter"/>
</dbReference>
<feature type="transmembrane region" description="Helical" evidence="4">
    <location>
        <begin position="275"/>
        <end position="299"/>
    </location>
</feature>
<dbReference type="PROSITE" id="PS50835">
    <property type="entry name" value="IG_LIKE"/>
    <property type="match status" value="1"/>
</dbReference>
<keyword evidence="2 4" id="KW-0812">Transmembrane</keyword>
<dbReference type="GeneTree" id="ENSGT00990000203827"/>
<keyword evidence="5" id="KW-0732">Signal</keyword>
<organism evidence="7 8">
    <name type="scientific">Paramormyrops kingsleyae</name>
    <dbReference type="NCBI Taxonomy" id="1676925"/>
    <lineage>
        <taxon>Eukaryota</taxon>
        <taxon>Metazoa</taxon>
        <taxon>Chordata</taxon>
        <taxon>Craniata</taxon>
        <taxon>Vertebrata</taxon>
        <taxon>Euteleostomi</taxon>
        <taxon>Actinopterygii</taxon>
        <taxon>Neopterygii</taxon>
        <taxon>Teleostei</taxon>
        <taxon>Osteoglossocephala</taxon>
        <taxon>Osteoglossomorpha</taxon>
        <taxon>Osteoglossiformes</taxon>
        <taxon>Mormyridae</taxon>
        <taxon>Paramormyrops</taxon>
    </lineage>
</organism>
<evidence type="ECO:0000256" key="5">
    <source>
        <dbReference type="SAM" id="SignalP"/>
    </source>
</evidence>
<dbReference type="Pfam" id="PF07686">
    <property type="entry name" value="V-set"/>
    <property type="match status" value="1"/>
</dbReference>
<reference evidence="7" key="1">
    <citation type="submission" date="2025-08" db="UniProtKB">
        <authorList>
            <consortium name="Ensembl"/>
        </authorList>
    </citation>
    <scope>IDENTIFICATION</scope>
</reference>
<feature type="domain" description="Ig-like" evidence="6">
    <location>
        <begin position="129"/>
        <end position="209"/>
    </location>
</feature>
<evidence type="ECO:0000256" key="4">
    <source>
        <dbReference type="SAM" id="Phobius"/>
    </source>
</evidence>
<dbReference type="InterPro" id="IPR007110">
    <property type="entry name" value="Ig-like_dom"/>
</dbReference>
<dbReference type="PANTHER" id="PTHR11860">
    <property type="entry name" value="POLYMERIC-IMMUNOGLOBULIN RECEPTOR"/>
    <property type="match status" value="1"/>
</dbReference>
<evidence type="ECO:0000259" key="6">
    <source>
        <dbReference type="PROSITE" id="PS50835"/>
    </source>
</evidence>
<dbReference type="SUPFAM" id="SSF48726">
    <property type="entry name" value="Immunoglobulin"/>
    <property type="match status" value="2"/>
</dbReference>
<keyword evidence="8" id="KW-1185">Reference proteome</keyword>
<comment type="subcellular location">
    <subcellularLocation>
        <location evidence="1">Membrane</location>
    </subcellularLocation>
</comment>
<proteinExistence type="predicted"/>
<dbReference type="InterPro" id="IPR050671">
    <property type="entry name" value="CD300_family_receptors"/>
</dbReference>
<accession>A0A3B3SIT8</accession>
<dbReference type="GO" id="GO:0004888">
    <property type="term" value="F:transmembrane signaling receptor activity"/>
    <property type="evidence" value="ECO:0007669"/>
    <property type="project" value="TreeGrafter"/>
</dbReference>
<name>A0A3B3SIT8_9TELE</name>
<evidence type="ECO:0000256" key="1">
    <source>
        <dbReference type="ARBA" id="ARBA00004370"/>
    </source>
</evidence>
<dbReference type="Proteomes" id="UP000261540">
    <property type="component" value="Unplaced"/>
</dbReference>
<keyword evidence="3 4" id="KW-0472">Membrane</keyword>
<dbReference type="Ensembl" id="ENSPKIT00000010754.1">
    <property type="protein sequence ID" value="ENSPKIP00000029951.1"/>
    <property type="gene ID" value="ENSPKIG00000010999.1"/>
</dbReference>
<sequence>MMSRLCLMLIFQGSLQLQCDRNEVNGIIGGVLVVICQYQTSRYLFSKKYWCLGESRSTCEILMDTDGYVRAELNNRFKIQDAKRRGLFIQMADLQISDTGVYWVGIDEIYSDIMYRINIRVTEVAVSEPRVWSLSPPEMSCWGKPLTVRCTSERGTQIKYGWFRTTGSQPVSMAGSSDLQLHCGILTEDGRYFCTAGNSLGNQNSQDVTVQLLRPAEADCIYILGIRGDNLYDCSERLRTTTAAPFQPTDTTDGDKSSLTTYGLNVTRTDGGLPLWYLVLRWLLFAALLMVLCLVPRLFRVLNCPPRTKTSISVPPRSRKHSNIY</sequence>
<dbReference type="AlphaFoldDB" id="A0A3B3SIT8"/>
<feature type="chain" id="PRO_5017443496" evidence="5">
    <location>
        <begin position="17"/>
        <end position="325"/>
    </location>
</feature>
<feature type="signal peptide" evidence="5">
    <location>
        <begin position="1"/>
        <end position="16"/>
    </location>
</feature>
<evidence type="ECO:0000256" key="2">
    <source>
        <dbReference type="ARBA" id="ARBA00022692"/>
    </source>
</evidence>
<protein>
    <submittedName>
        <fullName evidence="7">Uncharacterized LOC111855694</fullName>
    </submittedName>
</protein>